<reference evidence="11 12" key="1">
    <citation type="journal article" date="2008" name="BMC Genomics">
        <title>The missing link: Bordetella petrii is endowed with both the metabolic versatility of environmental bacteria and virulence traits of pathogenic Bordetellae.</title>
        <authorList>
            <person name="Gross R."/>
            <person name="Guzman C.A."/>
            <person name="Sebaihia M."/>
            <person name="Martins Dos Santos V.A."/>
            <person name="Pieper D.H."/>
            <person name="Koebnik R."/>
            <person name="Lechner M."/>
            <person name="Bartels D."/>
            <person name="Buhrmester J."/>
            <person name="Choudhuri J.V."/>
            <person name="Ebensen T."/>
            <person name="Gaigalat L."/>
            <person name="Herrmann S."/>
            <person name="Khachane A.N."/>
            <person name="Larisch C."/>
            <person name="Link S."/>
            <person name="Linke B."/>
            <person name="Meyer F."/>
            <person name="Mormann S."/>
            <person name="Nakunst D."/>
            <person name="Rueckert C."/>
            <person name="Schneiker-Bekel S."/>
            <person name="Schulze K."/>
            <person name="Vorhoelter F.J."/>
            <person name="Yevsa T."/>
            <person name="Engle J.T."/>
            <person name="Goldman W.E."/>
            <person name="Puehler A."/>
            <person name="Goebel U.B."/>
            <person name="Goesmann A."/>
            <person name="Bloecker H."/>
            <person name="Kaiser O."/>
            <person name="Martinez-Arias R."/>
        </authorList>
    </citation>
    <scope>NUCLEOTIDE SEQUENCE [LARGE SCALE GENOMIC DNA]</scope>
    <source>
        <strain evidence="12">ATCC BAA-461 / DSM 12804 / CCUG 43448 / CIP 107267 / Se-1111R</strain>
    </source>
</reference>
<keyword evidence="4" id="KW-0067">ATP-binding</keyword>
<feature type="domain" description="AAA+ ATPase" evidence="9">
    <location>
        <begin position="225"/>
        <end position="367"/>
    </location>
</feature>
<dbReference type="GO" id="GO:0005524">
    <property type="term" value="F:ATP binding"/>
    <property type="evidence" value="ECO:0007669"/>
    <property type="project" value="UniProtKB-KW"/>
</dbReference>
<keyword evidence="11" id="KW-0378">Hydrolase</keyword>
<keyword evidence="5" id="KW-0143">Chaperone</keyword>
<keyword evidence="3" id="KW-0547">Nucleotide-binding</keyword>
<dbReference type="Pfam" id="PF00004">
    <property type="entry name" value="AAA"/>
    <property type="match status" value="1"/>
</dbReference>
<dbReference type="PROSITE" id="PS00870">
    <property type="entry name" value="CLPAB_1"/>
    <property type="match status" value="1"/>
</dbReference>
<feature type="region of interest" description="Disordered" evidence="8">
    <location>
        <begin position="513"/>
        <end position="555"/>
    </location>
</feature>
<dbReference type="Pfam" id="PF10431">
    <property type="entry name" value="ClpB_D2-small"/>
    <property type="match status" value="1"/>
</dbReference>
<dbReference type="Pfam" id="PF02861">
    <property type="entry name" value="Clp_N"/>
    <property type="match status" value="1"/>
</dbReference>
<dbReference type="InterPro" id="IPR001270">
    <property type="entry name" value="ClpA/B"/>
</dbReference>
<dbReference type="InterPro" id="IPR027417">
    <property type="entry name" value="P-loop_NTPase"/>
</dbReference>
<evidence type="ECO:0000256" key="7">
    <source>
        <dbReference type="SAM" id="Coils"/>
    </source>
</evidence>
<proteinExistence type="inferred from homology"/>
<accession>A9IN67</accession>
<sequence length="932" mass="99675">MMLVELKPLFARLNSYCSAALEGAAGLTLARNHYEIAVEHMLRRLIEAPDGDAARILAHFDIDALRLTAQLDDALGQLKNGNPGRPVFAGLLTEWVQESWLTASITLGQSRVRSGAMLLALVARLSYYGAGTRYAETLRAISREQLAAEFDSIVDGSSETDLRIADAAGAGAATGAAGGAGAGEAAIGRFCEDFTAKARAGKIDPVFGRDNEIRQMIDILARRRKNNPICVGEPGVGKTAVVEGLALRIVNGDVPEFLRDTRLLGLDLGLLEAGASVKGEFENRLRGVIDEIKGSVKPIILFIDEAHMLIGAGGQSGGSDAANLLKPALARGELRTVAATTWSEYKKYFEKDPALARRFQLVKLDEPDVHTAVQILRGLKDRYEAAHGVTVRDDAIVAAAELSDRYITGRLLPDKAVDLLDTAAARVRIGLGVKPAELESLESRLAGLERERVALARDVQFQPGTYSERLGEIESERASLQAQHAELEARWKTEKEAAEAVLALRRQLGQAQNVPAVPTAQAPDGSTPEPTAEAAAEPAREPATDVSADTSTDTVTDTVTDTSAQAAASPQALAAQLEEARNKLKNLQAGSPLVFIETDPDAVARVVSDWTGVPLGKMQRDAVSSVLALADRIKERIRGQDHAVDQIAATVKAAQSGLRDPQQPMGVFLLVGPSGVGKTETGLAVADQLFGGEHALVSVNMSEFQEKHTVSRLVGSPPGYVGYGEGGVLTEAVRKRPYSVVLLDEVEKAHLDVVNLFYQVFDKGTLADGEGRVIDFSNTVVFLTSNLATEEITRLARDGRPDVEALTTAIHPVLAKHFKPALLARMTVVPYYTLPPSELAGIAELKLNKLASRLLAANRIQLSFDDAVRDTIAARCTEVDSGARNIDFILRKSLMPLLSDTVLSALADGRALSAIRVAPDDNGGWTLTTTEA</sequence>
<dbReference type="InterPro" id="IPR019489">
    <property type="entry name" value="Clp_ATPase_C"/>
</dbReference>
<dbReference type="PANTHER" id="PTHR11638">
    <property type="entry name" value="ATP-DEPENDENT CLP PROTEASE"/>
    <property type="match status" value="1"/>
</dbReference>
<dbReference type="InterPro" id="IPR004176">
    <property type="entry name" value="Clp_R_N"/>
</dbReference>
<dbReference type="PRINTS" id="PR00300">
    <property type="entry name" value="CLPPROTEASEA"/>
</dbReference>
<dbReference type="SUPFAM" id="SSF81923">
    <property type="entry name" value="Double Clp-N motif"/>
    <property type="match status" value="1"/>
</dbReference>
<dbReference type="InterPro" id="IPR050130">
    <property type="entry name" value="ClpA_ClpB"/>
</dbReference>
<comment type="similarity">
    <text evidence="1">Belongs to the ClpA/ClpB family.</text>
</comment>
<name>A9IN67_BORPD</name>
<dbReference type="Proteomes" id="UP000001225">
    <property type="component" value="Chromosome"/>
</dbReference>
<dbReference type="Gene3D" id="1.10.8.60">
    <property type="match status" value="1"/>
</dbReference>
<dbReference type="GO" id="GO:0005737">
    <property type="term" value="C:cytoplasm"/>
    <property type="evidence" value="ECO:0007669"/>
    <property type="project" value="TreeGrafter"/>
</dbReference>
<feature type="domain" description="AAA+ ATPase" evidence="9">
    <location>
        <begin position="664"/>
        <end position="811"/>
    </location>
</feature>
<dbReference type="SMART" id="SM00382">
    <property type="entry name" value="AAA"/>
    <property type="match status" value="2"/>
</dbReference>
<evidence type="ECO:0000256" key="8">
    <source>
        <dbReference type="SAM" id="MobiDB-lite"/>
    </source>
</evidence>
<dbReference type="STRING" id="94624.Bpet2452"/>
<dbReference type="FunFam" id="3.40.50.300:FF:000010">
    <property type="entry name" value="Chaperone clpB 1, putative"/>
    <property type="match status" value="1"/>
</dbReference>
<dbReference type="InterPro" id="IPR018368">
    <property type="entry name" value="ClpA/B_CS1"/>
</dbReference>
<dbReference type="InterPro" id="IPR041546">
    <property type="entry name" value="ClpA/ClpB_AAA_lid"/>
</dbReference>
<dbReference type="SUPFAM" id="SSF52540">
    <property type="entry name" value="P-loop containing nucleoside triphosphate hydrolases"/>
    <property type="match status" value="2"/>
</dbReference>
<dbReference type="FunFam" id="3.40.50.300:FF:000025">
    <property type="entry name" value="ATP-dependent Clp protease subunit"/>
    <property type="match status" value="1"/>
</dbReference>
<dbReference type="InterPro" id="IPR003593">
    <property type="entry name" value="AAA+_ATPase"/>
</dbReference>
<comment type="function">
    <text evidence="6">Part of a stress-induced multi-chaperone system, it is involved in the recovery of the cell from heat-induced damage, in cooperation with DnaK, DnaJ and GrpE. Acts before DnaK, in the processing of protein aggregates. Protein binding stimulates the ATPase activity; ATP hydrolysis unfolds the denatured protein aggregates, which probably helps expose new hydrophobic binding sites on the surface of ClpB-bound aggregates, contributing to the solubilization and refolding of denatured protein aggregates by DnaK.</text>
</comment>
<dbReference type="CDD" id="cd19499">
    <property type="entry name" value="RecA-like_ClpB_Hsp104-like"/>
    <property type="match status" value="1"/>
</dbReference>
<evidence type="ECO:0000256" key="2">
    <source>
        <dbReference type="ARBA" id="ARBA00022737"/>
    </source>
</evidence>
<evidence type="ECO:0000313" key="11">
    <source>
        <dbReference type="EMBL" id="CAP42794.1"/>
    </source>
</evidence>
<dbReference type="InterPro" id="IPR017729">
    <property type="entry name" value="ATPase_T6SS_ClpV1"/>
</dbReference>
<keyword evidence="12" id="KW-1185">Reference proteome</keyword>
<evidence type="ECO:0000313" key="12">
    <source>
        <dbReference type="Proteomes" id="UP000001225"/>
    </source>
</evidence>
<dbReference type="eggNOG" id="COG0542">
    <property type="taxonomic scope" value="Bacteria"/>
</dbReference>
<feature type="coiled-coil region" evidence="7">
    <location>
        <begin position="438"/>
        <end position="490"/>
    </location>
</feature>
<dbReference type="KEGG" id="bpt:Bpet2452"/>
<dbReference type="EMBL" id="AM902716">
    <property type="protein sequence ID" value="CAP42794.1"/>
    <property type="molecule type" value="Genomic_DNA"/>
</dbReference>
<keyword evidence="7" id="KW-0175">Coiled coil</keyword>
<feature type="compositionally biased region" description="Low complexity" evidence="8">
    <location>
        <begin position="527"/>
        <end position="537"/>
    </location>
</feature>
<evidence type="ECO:0000259" key="9">
    <source>
        <dbReference type="SMART" id="SM00382"/>
    </source>
</evidence>
<evidence type="ECO:0000256" key="6">
    <source>
        <dbReference type="ARBA" id="ARBA00025613"/>
    </source>
</evidence>
<dbReference type="GO" id="GO:0016887">
    <property type="term" value="F:ATP hydrolysis activity"/>
    <property type="evidence" value="ECO:0007669"/>
    <property type="project" value="InterPro"/>
</dbReference>
<evidence type="ECO:0000256" key="3">
    <source>
        <dbReference type="ARBA" id="ARBA00022741"/>
    </source>
</evidence>
<dbReference type="AlphaFoldDB" id="A9IN67"/>
<evidence type="ECO:0000256" key="4">
    <source>
        <dbReference type="ARBA" id="ARBA00022840"/>
    </source>
</evidence>
<feature type="domain" description="Clp ATPase C-terminal" evidence="10">
    <location>
        <begin position="834"/>
        <end position="927"/>
    </location>
</feature>
<dbReference type="Gene3D" id="1.10.1780.10">
    <property type="entry name" value="Clp, N-terminal domain"/>
    <property type="match status" value="1"/>
</dbReference>
<dbReference type="Pfam" id="PF07724">
    <property type="entry name" value="AAA_2"/>
    <property type="match status" value="1"/>
</dbReference>
<dbReference type="GO" id="GO:0008233">
    <property type="term" value="F:peptidase activity"/>
    <property type="evidence" value="ECO:0007669"/>
    <property type="project" value="UniProtKB-KW"/>
</dbReference>
<organism evidence="11 12">
    <name type="scientific">Bordetella petrii (strain ATCC BAA-461 / DSM 12804 / CCUG 43448 / CIP 107267 / Se-1111R)</name>
    <dbReference type="NCBI Taxonomy" id="340100"/>
    <lineage>
        <taxon>Bacteria</taxon>
        <taxon>Pseudomonadati</taxon>
        <taxon>Pseudomonadota</taxon>
        <taxon>Betaproteobacteria</taxon>
        <taxon>Burkholderiales</taxon>
        <taxon>Alcaligenaceae</taxon>
        <taxon>Bordetella</taxon>
    </lineage>
</organism>
<dbReference type="InterPro" id="IPR003959">
    <property type="entry name" value="ATPase_AAA_core"/>
</dbReference>
<evidence type="ECO:0000256" key="5">
    <source>
        <dbReference type="ARBA" id="ARBA00023186"/>
    </source>
</evidence>
<dbReference type="NCBIfam" id="TIGR03345">
    <property type="entry name" value="VI_ClpV1"/>
    <property type="match status" value="1"/>
</dbReference>
<protein>
    <submittedName>
        <fullName evidence="11">Probable ClpA/B-type protease</fullName>
    </submittedName>
</protein>
<dbReference type="PANTHER" id="PTHR11638:SF181">
    <property type="entry name" value="ATPASE SUBUNIT OF ATP-DEPENDENT PROTEASE"/>
    <property type="match status" value="1"/>
</dbReference>
<keyword evidence="11" id="KW-0645">Protease</keyword>
<dbReference type="GO" id="GO:0034605">
    <property type="term" value="P:cellular response to heat"/>
    <property type="evidence" value="ECO:0007669"/>
    <property type="project" value="TreeGrafter"/>
</dbReference>
<dbReference type="GO" id="GO:0006508">
    <property type="term" value="P:proteolysis"/>
    <property type="evidence" value="ECO:0007669"/>
    <property type="project" value="UniProtKB-KW"/>
</dbReference>
<feature type="compositionally biased region" description="Low complexity" evidence="8">
    <location>
        <begin position="544"/>
        <end position="555"/>
    </location>
</feature>
<dbReference type="Pfam" id="PF17871">
    <property type="entry name" value="AAA_lid_9"/>
    <property type="match status" value="1"/>
</dbReference>
<dbReference type="SMART" id="SM01086">
    <property type="entry name" value="ClpB_D2-small"/>
    <property type="match status" value="1"/>
</dbReference>
<evidence type="ECO:0000256" key="1">
    <source>
        <dbReference type="ARBA" id="ARBA00008675"/>
    </source>
</evidence>
<dbReference type="Gene3D" id="3.40.50.300">
    <property type="entry name" value="P-loop containing nucleotide triphosphate hydrolases"/>
    <property type="match status" value="3"/>
</dbReference>
<keyword evidence="2" id="KW-0677">Repeat</keyword>
<gene>
    <name evidence="11" type="ordered locus">Bpet2452</name>
</gene>
<dbReference type="CDD" id="cd00009">
    <property type="entry name" value="AAA"/>
    <property type="match status" value="1"/>
</dbReference>
<dbReference type="InterPro" id="IPR036628">
    <property type="entry name" value="Clp_N_dom_sf"/>
</dbReference>
<evidence type="ECO:0000259" key="10">
    <source>
        <dbReference type="SMART" id="SM01086"/>
    </source>
</evidence>